<dbReference type="InterPro" id="IPR010285">
    <property type="entry name" value="DNA_helicase_pif1-like_DEAD"/>
</dbReference>
<dbReference type="CDD" id="cd18809">
    <property type="entry name" value="SF1_C_RecD"/>
    <property type="match status" value="1"/>
</dbReference>
<dbReference type="AlphaFoldDB" id="A0A1W6BWJ7"/>
<dbReference type="OrthoDB" id="9763659at2"/>
<dbReference type="GO" id="GO:0000723">
    <property type="term" value="P:telomere maintenance"/>
    <property type="evidence" value="ECO:0007669"/>
    <property type="project" value="InterPro"/>
</dbReference>
<dbReference type="InterPro" id="IPR027417">
    <property type="entry name" value="P-loop_NTPase"/>
</dbReference>
<evidence type="ECO:0000259" key="1">
    <source>
        <dbReference type="SMART" id="SM00382"/>
    </source>
</evidence>
<keyword evidence="2" id="KW-0347">Helicase</keyword>
<dbReference type="Gene3D" id="3.40.50.300">
    <property type="entry name" value="P-loop containing nucleotide triphosphate hydrolases"/>
    <property type="match status" value="2"/>
</dbReference>
<dbReference type="KEGG" id="ccun:CCUN_0835"/>
<dbReference type="SMART" id="SM00382">
    <property type="entry name" value="AAA"/>
    <property type="match status" value="1"/>
</dbReference>
<dbReference type="PANTHER" id="PTHR47642">
    <property type="entry name" value="ATP-DEPENDENT DNA HELICASE"/>
    <property type="match status" value="1"/>
</dbReference>
<dbReference type="RefSeq" id="WP_027306097.1">
    <property type="nucleotide sequence ID" value="NZ_CP020867.1"/>
</dbReference>
<gene>
    <name evidence="2" type="ORF">CCUN_0835</name>
</gene>
<proteinExistence type="predicted"/>
<accession>A0A1W6BWJ7</accession>
<dbReference type="STRING" id="1121267.CCUN_0835"/>
<sequence length="444" mass="51462">MLNKLEKILERHNVFLSGGAGVGKSFLTKKIKNSYEKQDKKVITLGSSALSAINIGGITLHSFFCFGRCVNLEELYLYDKKQRKKLIQLEKILKKIDLIIIDEISMVSADLLDMIAFRVKSFGFKGKFLIVGDFFQLPPVIKDKQVNSLFVNSHYAFSSLFWEELMLKNLSLSVSKRTQNEQFYEKLSLLRQGIFNDELLEYFQTFLLNPKKLESEFDDFTLLCGINKKADDINEQRLNKIQNPLFSFRAELTKEDEDLTQAQFDSWIKSLSIVENLKLKVGARIIFTLNNFDKGYFNGEQGIIDEILEQENKFYIKIIKNNGCEILLEPYTYLFEEVKQIGEEIFTAIRASVSQFPIKLAYAITIHKSQGMSIEKLICDIDNIFENGQLYVALSRGINPKNLKILYSKSLNFKNYFVNVLKTDENVKTFYRENDFLDLENDEE</sequence>
<dbReference type="InterPro" id="IPR003593">
    <property type="entry name" value="AAA+_ATPase"/>
</dbReference>
<dbReference type="InterPro" id="IPR051055">
    <property type="entry name" value="PIF1_helicase"/>
</dbReference>
<keyword evidence="2" id="KW-0067">ATP-binding</keyword>
<dbReference type="Proteomes" id="UP000192902">
    <property type="component" value="Chromosome"/>
</dbReference>
<dbReference type="eggNOG" id="COG0507">
    <property type="taxonomic scope" value="Bacteria"/>
</dbReference>
<dbReference type="Pfam" id="PF05970">
    <property type="entry name" value="PIF1"/>
    <property type="match status" value="1"/>
</dbReference>
<dbReference type="GO" id="GO:0003678">
    <property type="term" value="F:DNA helicase activity"/>
    <property type="evidence" value="ECO:0007669"/>
    <property type="project" value="InterPro"/>
</dbReference>
<name>A0A1W6BWJ7_9BACT</name>
<dbReference type="EMBL" id="CP020867">
    <property type="protein sequence ID" value="ARJ56451.1"/>
    <property type="molecule type" value="Genomic_DNA"/>
</dbReference>
<feature type="domain" description="AAA+ ATPase" evidence="1">
    <location>
        <begin position="10"/>
        <end position="320"/>
    </location>
</feature>
<dbReference type="GO" id="GO:0006281">
    <property type="term" value="P:DNA repair"/>
    <property type="evidence" value="ECO:0007669"/>
    <property type="project" value="InterPro"/>
</dbReference>
<dbReference type="SUPFAM" id="SSF52540">
    <property type="entry name" value="P-loop containing nucleoside triphosphate hydrolases"/>
    <property type="match status" value="2"/>
</dbReference>
<evidence type="ECO:0000313" key="3">
    <source>
        <dbReference type="Proteomes" id="UP000192902"/>
    </source>
</evidence>
<protein>
    <submittedName>
        <fullName evidence="2">Putative helicase, PIF1 family (DUF889 domain)</fullName>
    </submittedName>
</protein>
<evidence type="ECO:0000313" key="2">
    <source>
        <dbReference type="EMBL" id="ARJ56451.1"/>
    </source>
</evidence>
<reference evidence="2 3" key="1">
    <citation type="submission" date="2017-04" db="EMBL/GenBank/DDBJ databases">
        <title>Complete genome sequence of the Campylobacter cuniculorum type strain LMG24588.</title>
        <authorList>
            <person name="Miller W.G."/>
            <person name="Yee E."/>
            <person name="Revez J."/>
            <person name="Bono J.L."/>
            <person name="Rossi M."/>
        </authorList>
    </citation>
    <scope>NUCLEOTIDE SEQUENCE [LARGE SCALE GENOMIC DNA]</scope>
    <source>
        <strain evidence="2 3">LMG 24588</strain>
    </source>
</reference>
<keyword evidence="2" id="KW-0547">Nucleotide-binding</keyword>
<organism evidence="2 3">
    <name type="scientific">Campylobacter cuniculorum DSM 23162 = LMG 24588</name>
    <dbReference type="NCBI Taxonomy" id="1121267"/>
    <lineage>
        <taxon>Bacteria</taxon>
        <taxon>Pseudomonadati</taxon>
        <taxon>Campylobacterota</taxon>
        <taxon>Epsilonproteobacteria</taxon>
        <taxon>Campylobacterales</taxon>
        <taxon>Campylobacteraceae</taxon>
        <taxon>Campylobacter</taxon>
    </lineage>
</organism>
<keyword evidence="2" id="KW-0378">Hydrolase</keyword>